<evidence type="ECO:0000313" key="2">
    <source>
        <dbReference type="Proteomes" id="UP001607303"/>
    </source>
</evidence>
<dbReference type="Proteomes" id="UP001607303">
    <property type="component" value="Unassembled WGS sequence"/>
</dbReference>
<keyword evidence="2" id="KW-1185">Reference proteome</keyword>
<feature type="non-terminal residue" evidence="1">
    <location>
        <position position="1"/>
    </location>
</feature>
<dbReference type="EMBL" id="JAYRBN010000075">
    <property type="protein sequence ID" value="KAL2732958.1"/>
    <property type="molecule type" value="Genomic_DNA"/>
</dbReference>
<accession>A0ABD2BJL2</accession>
<reference evidence="1 2" key="1">
    <citation type="journal article" date="2024" name="Ann. Entomol. Soc. Am.">
        <title>Genomic analyses of the southern and eastern yellowjacket wasps (Hymenoptera: Vespidae) reveal evolutionary signatures of social life.</title>
        <authorList>
            <person name="Catto M.A."/>
            <person name="Caine P.B."/>
            <person name="Orr S.E."/>
            <person name="Hunt B.G."/>
            <person name="Goodisman M.A.D."/>
        </authorList>
    </citation>
    <scope>NUCLEOTIDE SEQUENCE [LARGE SCALE GENOMIC DNA]</scope>
    <source>
        <strain evidence="1">232</strain>
        <tissue evidence="1">Head and thorax</tissue>
    </source>
</reference>
<dbReference type="AlphaFoldDB" id="A0ABD2BJL2"/>
<comment type="caution">
    <text evidence="1">The sequence shown here is derived from an EMBL/GenBank/DDBJ whole genome shotgun (WGS) entry which is preliminary data.</text>
</comment>
<name>A0ABD2BJL2_VESMC</name>
<protein>
    <submittedName>
        <fullName evidence="1">Uncharacterized protein</fullName>
    </submittedName>
</protein>
<evidence type="ECO:0000313" key="1">
    <source>
        <dbReference type="EMBL" id="KAL2732958.1"/>
    </source>
</evidence>
<proteinExistence type="predicted"/>
<organism evidence="1 2">
    <name type="scientific">Vespula maculifrons</name>
    <name type="common">Eastern yellow jacket</name>
    <name type="synonym">Wasp</name>
    <dbReference type="NCBI Taxonomy" id="7453"/>
    <lineage>
        <taxon>Eukaryota</taxon>
        <taxon>Metazoa</taxon>
        <taxon>Ecdysozoa</taxon>
        <taxon>Arthropoda</taxon>
        <taxon>Hexapoda</taxon>
        <taxon>Insecta</taxon>
        <taxon>Pterygota</taxon>
        <taxon>Neoptera</taxon>
        <taxon>Endopterygota</taxon>
        <taxon>Hymenoptera</taxon>
        <taxon>Apocrita</taxon>
        <taxon>Aculeata</taxon>
        <taxon>Vespoidea</taxon>
        <taxon>Vespidae</taxon>
        <taxon>Vespinae</taxon>
        <taxon>Vespula</taxon>
    </lineage>
</organism>
<sequence>VRSSLEGNAGPPAMYPPGAVLLVAKATKHKGASHQLSQSRDIDSSRVHTLHHVVINGAVATATAAAVTTALEATVPPVHPPFQIDRRVQ</sequence>
<gene>
    <name evidence="1" type="ORF">V1477_015199</name>
</gene>